<reference evidence="4" key="1">
    <citation type="journal article" date="2017" name="Nat. Microbiol.">
        <title>Global analysis of biosynthetic gene clusters reveals vast potential of secondary metabolite production in Penicillium species.</title>
        <authorList>
            <person name="Nielsen J.C."/>
            <person name="Grijseels S."/>
            <person name="Prigent S."/>
            <person name="Ji B."/>
            <person name="Dainat J."/>
            <person name="Nielsen K.F."/>
            <person name="Frisvad J.C."/>
            <person name="Workman M."/>
            <person name="Nielsen J."/>
        </authorList>
    </citation>
    <scope>NUCLEOTIDE SEQUENCE [LARGE SCALE GENOMIC DNA]</scope>
    <source>
        <strain evidence="4">IBT 29525</strain>
    </source>
</reference>
<dbReference type="Proteomes" id="UP000191612">
    <property type="component" value="Unassembled WGS sequence"/>
</dbReference>
<dbReference type="PRINTS" id="PR00081">
    <property type="entry name" value="GDHRDH"/>
</dbReference>
<dbReference type="Gene3D" id="3.40.50.720">
    <property type="entry name" value="NAD(P)-binding Rossmann-like Domain"/>
    <property type="match status" value="1"/>
</dbReference>
<evidence type="ECO:0000313" key="4">
    <source>
        <dbReference type="Proteomes" id="UP000191612"/>
    </source>
</evidence>
<keyword evidence="2" id="KW-0521">NADP</keyword>
<evidence type="ECO:0000256" key="1">
    <source>
        <dbReference type="ARBA" id="ARBA00006484"/>
    </source>
</evidence>
<dbReference type="InterPro" id="IPR020904">
    <property type="entry name" value="Sc_DH/Rdtase_CS"/>
</dbReference>
<name>A0A1V6QTZ9_9EURO</name>
<dbReference type="Pfam" id="PF13561">
    <property type="entry name" value="adh_short_C2"/>
    <property type="match status" value="1"/>
</dbReference>
<dbReference type="PROSITE" id="PS00061">
    <property type="entry name" value="ADH_SHORT"/>
    <property type="match status" value="1"/>
</dbReference>
<dbReference type="AlphaFoldDB" id="A0A1V6QTZ9"/>
<dbReference type="GO" id="GO:0016616">
    <property type="term" value="F:oxidoreductase activity, acting on the CH-OH group of donors, NAD or NADP as acceptor"/>
    <property type="evidence" value="ECO:0007669"/>
    <property type="project" value="TreeGrafter"/>
</dbReference>
<keyword evidence="4" id="KW-1185">Reference proteome</keyword>
<dbReference type="PRINTS" id="PR00080">
    <property type="entry name" value="SDRFAMILY"/>
</dbReference>
<dbReference type="FunFam" id="3.40.50.720:FF:000084">
    <property type="entry name" value="Short-chain dehydrogenase reductase"/>
    <property type="match status" value="1"/>
</dbReference>
<organism evidence="3 4">
    <name type="scientific">Penicillium solitum</name>
    <dbReference type="NCBI Taxonomy" id="60172"/>
    <lineage>
        <taxon>Eukaryota</taxon>
        <taxon>Fungi</taxon>
        <taxon>Dikarya</taxon>
        <taxon>Ascomycota</taxon>
        <taxon>Pezizomycotina</taxon>
        <taxon>Eurotiomycetes</taxon>
        <taxon>Eurotiomycetidae</taxon>
        <taxon>Eurotiales</taxon>
        <taxon>Aspergillaceae</taxon>
        <taxon>Penicillium</taxon>
    </lineage>
</organism>
<dbReference type="PANTHER" id="PTHR42760:SF103">
    <property type="entry name" value="SHORT-CHAIN DEHYDROGENASE_REDUCTASE SDR"/>
    <property type="match status" value="1"/>
</dbReference>
<dbReference type="InterPro" id="IPR002347">
    <property type="entry name" value="SDR_fam"/>
</dbReference>
<dbReference type="STRING" id="60172.A0A1V6QTZ9"/>
<dbReference type="InterPro" id="IPR036291">
    <property type="entry name" value="NAD(P)-bd_dom_sf"/>
</dbReference>
<gene>
    <name evidence="3" type="ORF">PENSOL_c039G11616</name>
</gene>
<accession>A0A1V6QTZ9</accession>
<dbReference type="PANTHER" id="PTHR42760">
    <property type="entry name" value="SHORT-CHAIN DEHYDROGENASES/REDUCTASES FAMILY MEMBER"/>
    <property type="match status" value="1"/>
</dbReference>
<dbReference type="SUPFAM" id="SSF51735">
    <property type="entry name" value="NAD(P)-binding Rossmann-fold domains"/>
    <property type="match status" value="1"/>
</dbReference>
<proteinExistence type="inferred from homology"/>
<comment type="similarity">
    <text evidence="1">Belongs to the short-chain dehydrogenases/reductases (SDR) family.</text>
</comment>
<evidence type="ECO:0008006" key="5">
    <source>
        <dbReference type="Google" id="ProtNLM"/>
    </source>
</evidence>
<evidence type="ECO:0000313" key="3">
    <source>
        <dbReference type="EMBL" id="OQD92651.1"/>
    </source>
</evidence>
<comment type="caution">
    <text evidence="3">The sequence shown here is derived from an EMBL/GenBank/DDBJ whole genome shotgun (WGS) entry which is preliminary data.</text>
</comment>
<evidence type="ECO:0000256" key="2">
    <source>
        <dbReference type="ARBA" id="ARBA00022857"/>
    </source>
</evidence>
<protein>
    <recommendedName>
        <fullName evidence="5">Ketoreductase (KR) domain-containing protein</fullName>
    </recommendedName>
</protein>
<dbReference type="EMBL" id="MDYO01000039">
    <property type="protein sequence ID" value="OQD92651.1"/>
    <property type="molecule type" value="Genomic_DNA"/>
</dbReference>
<sequence length="325" mass="34700">MRSFSGASVQIGMLTKPGTTATTRMPTAYSSFSSVRTKPETVNAHLTINSESTLGPETLKLAVFPNGALSGKTVSPSLANFLLNTLQVFTLSGKVPLITGAARGLGYEIARAIVECGTEGVVLLDRQAELVDKAAEEIRQTTGIAVQQVLGAFGYIDVVINSTGIADSNIKAEDYDPEMFRRLIDINLTGSFLIARVAARHMIARKALSSIVFIASAAAQIATFPQEQCAYNASKAGVVYLGRLLAAEWARYHIRVNCISPGYMDTELNRVGELEAQKSICKSVIPQKRLGDVPELNNLAVYLASDSSSLMTGANCVIDGGLTLY</sequence>